<dbReference type="Pfam" id="PF01208">
    <property type="entry name" value="URO-D"/>
    <property type="match status" value="1"/>
</dbReference>
<evidence type="ECO:0000259" key="1">
    <source>
        <dbReference type="Pfam" id="PF01208"/>
    </source>
</evidence>
<dbReference type="InterPro" id="IPR000257">
    <property type="entry name" value="Uroporphyrinogen_deCOase"/>
</dbReference>
<dbReference type="AlphaFoldDB" id="X1KGS6"/>
<evidence type="ECO:0000313" key="2">
    <source>
        <dbReference type="EMBL" id="GAI05878.1"/>
    </source>
</evidence>
<proteinExistence type="predicted"/>
<dbReference type="SUPFAM" id="SSF51726">
    <property type="entry name" value="UROD/MetE-like"/>
    <property type="match status" value="1"/>
</dbReference>
<dbReference type="GO" id="GO:0006779">
    <property type="term" value="P:porphyrin-containing compound biosynthetic process"/>
    <property type="evidence" value="ECO:0007669"/>
    <property type="project" value="InterPro"/>
</dbReference>
<comment type="caution">
    <text evidence="2">The sequence shown here is derived from an EMBL/GenBank/DDBJ whole genome shotgun (WGS) entry which is preliminary data.</text>
</comment>
<sequence length="86" mass="9670">MDSKMLKSKFGNKITFWGGGCDTQRALPGGTPKDVEEEVKRRIKDFASDGGFIFNQVHIIQPNISPENIISLFDSAYKYGKYPIRA</sequence>
<dbReference type="Gene3D" id="3.20.20.210">
    <property type="match status" value="1"/>
</dbReference>
<gene>
    <name evidence="2" type="ORF">S06H3_23279</name>
</gene>
<feature type="domain" description="Uroporphyrinogen decarboxylase (URO-D)" evidence="1">
    <location>
        <begin position="19"/>
        <end position="79"/>
    </location>
</feature>
<reference evidence="2" key="1">
    <citation type="journal article" date="2014" name="Front. Microbiol.">
        <title>High frequency of phylogenetically diverse reductive dehalogenase-homologous genes in deep subseafloor sedimentary metagenomes.</title>
        <authorList>
            <person name="Kawai M."/>
            <person name="Futagami T."/>
            <person name="Toyoda A."/>
            <person name="Takaki Y."/>
            <person name="Nishi S."/>
            <person name="Hori S."/>
            <person name="Arai W."/>
            <person name="Tsubouchi T."/>
            <person name="Morono Y."/>
            <person name="Uchiyama I."/>
            <person name="Ito T."/>
            <person name="Fujiyama A."/>
            <person name="Inagaki F."/>
            <person name="Takami H."/>
        </authorList>
    </citation>
    <scope>NUCLEOTIDE SEQUENCE</scope>
    <source>
        <strain evidence="2">Expedition CK06-06</strain>
    </source>
</reference>
<dbReference type="GO" id="GO:0004853">
    <property type="term" value="F:uroporphyrinogen decarboxylase activity"/>
    <property type="evidence" value="ECO:0007669"/>
    <property type="project" value="InterPro"/>
</dbReference>
<organism evidence="2">
    <name type="scientific">marine sediment metagenome</name>
    <dbReference type="NCBI Taxonomy" id="412755"/>
    <lineage>
        <taxon>unclassified sequences</taxon>
        <taxon>metagenomes</taxon>
        <taxon>ecological metagenomes</taxon>
    </lineage>
</organism>
<name>X1KGS6_9ZZZZ</name>
<dbReference type="EMBL" id="BARV01012621">
    <property type="protein sequence ID" value="GAI05878.1"/>
    <property type="molecule type" value="Genomic_DNA"/>
</dbReference>
<dbReference type="InterPro" id="IPR038071">
    <property type="entry name" value="UROD/MetE-like_sf"/>
</dbReference>
<accession>X1KGS6</accession>
<protein>
    <recommendedName>
        <fullName evidence="1">Uroporphyrinogen decarboxylase (URO-D) domain-containing protein</fullName>
    </recommendedName>
</protein>